<dbReference type="InterPro" id="IPR013783">
    <property type="entry name" value="Ig-like_fold"/>
</dbReference>
<feature type="compositionally biased region" description="Acidic residues" evidence="1">
    <location>
        <begin position="103"/>
        <end position="116"/>
    </location>
</feature>
<dbReference type="EMBL" id="LNQL01000001">
    <property type="protein sequence ID" value="KSU49930.1"/>
    <property type="molecule type" value="Genomic_DNA"/>
</dbReference>
<feature type="compositionally biased region" description="Acidic residues" evidence="1">
    <location>
        <begin position="156"/>
        <end position="200"/>
    </location>
</feature>
<evidence type="ECO:0000313" key="4">
    <source>
        <dbReference type="Proteomes" id="UP000053797"/>
    </source>
</evidence>
<dbReference type="Proteomes" id="UP000053797">
    <property type="component" value="Unassembled WGS sequence"/>
</dbReference>
<organism evidence="3 4">
    <name type="scientific">Exiguobacterium indicum</name>
    <dbReference type="NCBI Taxonomy" id="296995"/>
    <lineage>
        <taxon>Bacteria</taxon>
        <taxon>Bacillati</taxon>
        <taxon>Bacillota</taxon>
        <taxon>Bacilli</taxon>
        <taxon>Bacillales</taxon>
        <taxon>Bacillales Family XII. Incertae Sedis</taxon>
        <taxon>Exiguobacterium</taxon>
    </lineage>
</organism>
<feature type="region of interest" description="Disordered" evidence="1">
    <location>
        <begin position="97"/>
        <end position="122"/>
    </location>
</feature>
<evidence type="ECO:0000313" key="3">
    <source>
        <dbReference type="EMBL" id="KSU49930.1"/>
    </source>
</evidence>
<feature type="signal peptide" evidence="2">
    <location>
        <begin position="1"/>
        <end position="26"/>
    </location>
</feature>
<dbReference type="RefSeq" id="WP_058264555.1">
    <property type="nucleotide sequence ID" value="NZ_FMYN01000001.1"/>
</dbReference>
<comment type="caution">
    <text evidence="3">The sequence shown here is derived from an EMBL/GenBank/DDBJ whole genome shotgun (WGS) entry which is preliminary data.</text>
</comment>
<protein>
    <recommendedName>
        <fullName evidence="5">Bacterial Ig domain-containing protein</fullName>
    </recommendedName>
</protein>
<reference evidence="3 4" key="1">
    <citation type="journal article" date="2015" name="Int. J. Syst. Evol. Microbiol.">
        <title>Exiguobacterium enclense sp. nov., isolated from sediment.</title>
        <authorList>
            <person name="Dastager S.G."/>
            <person name="Mawlankar R."/>
            <person name="Sonalkar V.V."/>
            <person name="Thorat M.N."/>
            <person name="Mual P."/>
            <person name="Verma A."/>
            <person name="Krishnamurthi S."/>
            <person name="Tang S.K."/>
            <person name="Li W.J."/>
        </authorList>
    </citation>
    <scope>NUCLEOTIDE SEQUENCE [LARGE SCALE GENOMIC DNA]</scope>
    <source>
        <strain evidence="3 4">NIO-1109</strain>
    </source>
</reference>
<name>A0A0V8GIC9_9BACL</name>
<keyword evidence="2" id="KW-0732">Signal</keyword>
<evidence type="ECO:0000256" key="1">
    <source>
        <dbReference type="SAM" id="MobiDB-lite"/>
    </source>
</evidence>
<gene>
    <name evidence="3" type="ORF">AS033_00765</name>
</gene>
<evidence type="ECO:0000256" key="2">
    <source>
        <dbReference type="SAM" id="SignalP"/>
    </source>
</evidence>
<feature type="region of interest" description="Disordered" evidence="1">
    <location>
        <begin position="153"/>
        <end position="207"/>
    </location>
</feature>
<accession>A0A0V8GIC9</accession>
<evidence type="ECO:0008006" key="5">
    <source>
        <dbReference type="Google" id="ProtNLM"/>
    </source>
</evidence>
<sequence length="310" mass="34299">MKKSMTWTALVTLGLSSAVYLSPVEAATDEFTVDTKNINTRTEVLKGKAPAGSIVVLQSDDTEEEDLQELAHAKADANGNYSIELPEEGLIGEDFYDYHQSDSDEYDYDEEDEDSSSDVTPNYFLEVVSVDDYTGDDDGMDDGWDEYYVTRAASYGDDDGGDDGDEPGDGDDDGYDDGYDDGDEGDEPGEDDGDTTEEPQDPISYDFDPIDLTVRTFIPKAATVDTKTLTRTTRTVTGSVSNKDVRVEAYVYHKSSKSWKLLGKAKPRSNGSYKMSINKKLYKKDASVDFYVVGNRDADGFSKALRKKYK</sequence>
<feature type="chain" id="PRO_5006892027" description="Bacterial Ig domain-containing protein" evidence="2">
    <location>
        <begin position="27"/>
        <end position="310"/>
    </location>
</feature>
<proteinExistence type="predicted"/>
<dbReference type="Gene3D" id="2.60.40.10">
    <property type="entry name" value="Immunoglobulins"/>
    <property type="match status" value="1"/>
</dbReference>
<dbReference type="AlphaFoldDB" id="A0A0V8GIC9"/>